<proteinExistence type="predicted"/>
<keyword evidence="2" id="KW-1185">Reference proteome</keyword>
<accession>A0ABP6Q4Q4</accession>
<comment type="caution">
    <text evidence="1">The sequence shown here is derived from an EMBL/GenBank/DDBJ whole genome shotgun (WGS) entry which is preliminary data.</text>
</comment>
<organism evidence="1 2">
    <name type="scientific">Actinocorallia longicatena</name>
    <dbReference type="NCBI Taxonomy" id="111803"/>
    <lineage>
        <taxon>Bacteria</taxon>
        <taxon>Bacillati</taxon>
        <taxon>Actinomycetota</taxon>
        <taxon>Actinomycetes</taxon>
        <taxon>Streptosporangiales</taxon>
        <taxon>Thermomonosporaceae</taxon>
        <taxon>Actinocorallia</taxon>
    </lineage>
</organism>
<name>A0ABP6Q4Q4_9ACTN</name>
<dbReference type="RefSeq" id="WP_344822273.1">
    <property type="nucleotide sequence ID" value="NZ_BAAAUV010000002.1"/>
</dbReference>
<sequence length="227" mass="24961">MRQEPRPEMADSALDASALAALLESVKRFEGPVPPLVKGIADAELHRVARFLRQLADGEAAYDDGEDRDWMLSLARTSTASIDATSTLVVDGLERGFKGGFWTGDLGHRYLRAQTDAVRRGVTVRRLFILDSTADAGRPEFLSICRSQTAADIQVRVTDRESVPLTLRSSLIDFVVFDRAASYELIPAPSHSGAPTFLSTRIIRRAEHLKARIAQFETLWTLGAPPA</sequence>
<reference evidence="2" key="1">
    <citation type="journal article" date="2019" name="Int. J. Syst. Evol. Microbiol.">
        <title>The Global Catalogue of Microorganisms (GCM) 10K type strain sequencing project: providing services to taxonomists for standard genome sequencing and annotation.</title>
        <authorList>
            <consortium name="The Broad Institute Genomics Platform"/>
            <consortium name="The Broad Institute Genome Sequencing Center for Infectious Disease"/>
            <person name="Wu L."/>
            <person name="Ma J."/>
        </authorList>
    </citation>
    <scope>NUCLEOTIDE SEQUENCE [LARGE SCALE GENOMIC DNA]</scope>
    <source>
        <strain evidence="2">JCM 9377</strain>
    </source>
</reference>
<dbReference type="Proteomes" id="UP001501237">
    <property type="component" value="Unassembled WGS sequence"/>
</dbReference>
<evidence type="ECO:0000313" key="1">
    <source>
        <dbReference type="EMBL" id="GAA3197186.1"/>
    </source>
</evidence>
<evidence type="ECO:0000313" key="2">
    <source>
        <dbReference type="Proteomes" id="UP001501237"/>
    </source>
</evidence>
<dbReference type="EMBL" id="BAAAUV010000002">
    <property type="protein sequence ID" value="GAA3197186.1"/>
    <property type="molecule type" value="Genomic_DNA"/>
</dbReference>
<gene>
    <name evidence="1" type="ORF">GCM10010468_08200</name>
</gene>
<protein>
    <submittedName>
        <fullName evidence="1">Uncharacterized protein</fullName>
    </submittedName>
</protein>